<dbReference type="Proteomes" id="UP000198848">
    <property type="component" value="Unassembled WGS sequence"/>
</dbReference>
<feature type="transmembrane region" description="Helical" evidence="1">
    <location>
        <begin position="191"/>
        <end position="208"/>
    </location>
</feature>
<evidence type="ECO:0008006" key="4">
    <source>
        <dbReference type="Google" id="ProtNLM"/>
    </source>
</evidence>
<feature type="transmembrane region" description="Helical" evidence="1">
    <location>
        <begin position="168"/>
        <end position="185"/>
    </location>
</feature>
<dbReference type="OrthoDB" id="203913at2157"/>
<feature type="transmembrane region" description="Helical" evidence="1">
    <location>
        <begin position="136"/>
        <end position="161"/>
    </location>
</feature>
<evidence type="ECO:0000313" key="3">
    <source>
        <dbReference type="Proteomes" id="UP000198848"/>
    </source>
</evidence>
<keyword evidence="1" id="KW-0812">Transmembrane</keyword>
<dbReference type="RefSeq" id="WP_090380121.1">
    <property type="nucleotide sequence ID" value="NZ_FNLC01000002.1"/>
</dbReference>
<evidence type="ECO:0000256" key="1">
    <source>
        <dbReference type="SAM" id="Phobius"/>
    </source>
</evidence>
<keyword evidence="3" id="KW-1185">Reference proteome</keyword>
<keyword evidence="1" id="KW-0472">Membrane</keyword>
<feature type="transmembrane region" description="Helical" evidence="1">
    <location>
        <begin position="59"/>
        <end position="80"/>
    </location>
</feature>
<dbReference type="AlphaFoldDB" id="A0A1H1EQ68"/>
<dbReference type="STRING" id="1095778.SAMN04489842_1641"/>
<feature type="transmembrane region" description="Helical" evidence="1">
    <location>
        <begin position="92"/>
        <end position="116"/>
    </location>
</feature>
<keyword evidence="1" id="KW-1133">Transmembrane helix</keyword>
<proteinExistence type="predicted"/>
<protein>
    <recommendedName>
        <fullName evidence="4">DUF4386 family protein</fullName>
    </recommendedName>
</protein>
<dbReference type="EMBL" id="FNLC01000002">
    <property type="protein sequence ID" value="SDQ90246.1"/>
    <property type="molecule type" value="Genomic_DNA"/>
</dbReference>
<accession>A0A1H1EQ68</accession>
<organism evidence="2 3">
    <name type="scientific">Natronobacterium texcoconense</name>
    <dbReference type="NCBI Taxonomy" id="1095778"/>
    <lineage>
        <taxon>Archaea</taxon>
        <taxon>Methanobacteriati</taxon>
        <taxon>Methanobacteriota</taxon>
        <taxon>Stenosarchaea group</taxon>
        <taxon>Halobacteria</taxon>
        <taxon>Halobacteriales</taxon>
        <taxon>Natrialbaceae</taxon>
        <taxon>Natronobacterium</taxon>
    </lineage>
</organism>
<gene>
    <name evidence="2" type="ORF">SAMN04489842_1641</name>
</gene>
<sequence length="229" mass="23619">MSEPLDVESRPDTGSSLDGRLRWLVLAGPPILLGAMFLIHPDGSGGFESLLPISESWLVLHVAMLPVLGLLGVSLYVLLADYSGTVATVGRVGIAIYVTFYVAFEAIAGIVTGVLAHEAHTLPPEQQEGIAAAIDALVGPSVALAIVGTVGALVAVVAYGVLRRRSGAPLGPVLLLGGLPLALVFHGGTPLDAIGMVAFLVGLGWLEYRGYRTSDHRSPGGSDASHDAE</sequence>
<name>A0A1H1EQ68_NATTX</name>
<reference evidence="3" key="1">
    <citation type="submission" date="2016-10" db="EMBL/GenBank/DDBJ databases">
        <authorList>
            <person name="Varghese N."/>
            <person name="Submissions S."/>
        </authorList>
    </citation>
    <scope>NUCLEOTIDE SEQUENCE [LARGE SCALE GENOMIC DNA]</scope>
    <source>
        <strain evidence="3">DSM 24767</strain>
    </source>
</reference>
<feature type="transmembrane region" description="Helical" evidence="1">
    <location>
        <begin position="21"/>
        <end position="39"/>
    </location>
</feature>
<evidence type="ECO:0000313" key="2">
    <source>
        <dbReference type="EMBL" id="SDQ90246.1"/>
    </source>
</evidence>